<protein>
    <recommendedName>
        <fullName evidence="3">Secretory immunoglobulin A-binding protein EsiB</fullName>
    </recommendedName>
</protein>
<comment type="caution">
    <text evidence="1">The sequence shown here is derived from an EMBL/GenBank/DDBJ whole genome shotgun (WGS) entry which is preliminary data.</text>
</comment>
<dbReference type="OrthoDB" id="2384430at2759"/>
<name>A0A5J4YJ84_PORPP</name>
<proteinExistence type="predicted"/>
<dbReference type="Proteomes" id="UP000324585">
    <property type="component" value="Unassembled WGS sequence"/>
</dbReference>
<dbReference type="InterPro" id="IPR011990">
    <property type="entry name" value="TPR-like_helical_dom_sf"/>
</dbReference>
<sequence>MRVGVYYGTGKGGLKVDMYLAKEWFREAAAQGSEMAERYFHELENHAIDPENPNREAHTNILKLRRLLRKRERRSEG</sequence>
<dbReference type="AlphaFoldDB" id="A0A5J4YJ84"/>
<keyword evidence="2" id="KW-1185">Reference proteome</keyword>
<dbReference type="EMBL" id="VRMN01000018">
    <property type="protein sequence ID" value="KAA8490854.1"/>
    <property type="molecule type" value="Genomic_DNA"/>
</dbReference>
<organism evidence="1 2">
    <name type="scientific">Porphyridium purpureum</name>
    <name type="common">Red alga</name>
    <name type="synonym">Porphyridium cruentum</name>
    <dbReference type="NCBI Taxonomy" id="35688"/>
    <lineage>
        <taxon>Eukaryota</taxon>
        <taxon>Rhodophyta</taxon>
        <taxon>Bangiophyceae</taxon>
        <taxon>Porphyridiales</taxon>
        <taxon>Porphyridiaceae</taxon>
        <taxon>Porphyridium</taxon>
    </lineage>
</organism>
<evidence type="ECO:0000313" key="1">
    <source>
        <dbReference type="EMBL" id="KAA8490854.1"/>
    </source>
</evidence>
<dbReference type="Gene3D" id="1.25.40.10">
    <property type="entry name" value="Tetratricopeptide repeat domain"/>
    <property type="match status" value="1"/>
</dbReference>
<gene>
    <name evidence="1" type="ORF">FVE85_1301</name>
</gene>
<evidence type="ECO:0000313" key="2">
    <source>
        <dbReference type="Proteomes" id="UP000324585"/>
    </source>
</evidence>
<accession>A0A5J4YJ84</accession>
<reference evidence="2" key="1">
    <citation type="journal article" date="2019" name="Nat. Commun.">
        <title>Expansion of phycobilisome linker gene families in mesophilic red algae.</title>
        <authorList>
            <person name="Lee J."/>
            <person name="Kim D."/>
            <person name="Bhattacharya D."/>
            <person name="Yoon H.S."/>
        </authorList>
    </citation>
    <scope>NUCLEOTIDE SEQUENCE [LARGE SCALE GENOMIC DNA]</scope>
    <source>
        <strain evidence="2">CCMP 1328</strain>
    </source>
</reference>
<evidence type="ECO:0008006" key="3">
    <source>
        <dbReference type="Google" id="ProtNLM"/>
    </source>
</evidence>